<dbReference type="Proteomes" id="UP000054485">
    <property type="component" value="Unassembled WGS sequence"/>
</dbReference>
<dbReference type="InterPro" id="IPR012337">
    <property type="entry name" value="RNaseH-like_sf"/>
</dbReference>
<evidence type="ECO:0000259" key="1">
    <source>
        <dbReference type="Pfam" id="PF05699"/>
    </source>
</evidence>
<reference evidence="2 3" key="1">
    <citation type="submission" date="2014-04" db="EMBL/GenBank/DDBJ databases">
        <authorList>
            <consortium name="DOE Joint Genome Institute"/>
            <person name="Kuo A."/>
            <person name="Ruytinx J."/>
            <person name="Rineau F."/>
            <person name="Colpaert J."/>
            <person name="Kohler A."/>
            <person name="Nagy L.G."/>
            <person name="Floudas D."/>
            <person name="Copeland A."/>
            <person name="Barry K.W."/>
            <person name="Cichocki N."/>
            <person name="Veneault-Fourrey C."/>
            <person name="LaButti K."/>
            <person name="Lindquist E.A."/>
            <person name="Lipzen A."/>
            <person name="Lundell T."/>
            <person name="Morin E."/>
            <person name="Murat C."/>
            <person name="Sun H."/>
            <person name="Tunlid A."/>
            <person name="Henrissat B."/>
            <person name="Grigoriev I.V."/>
            <person name="Hibbett D.S."/>
            <person name="Martin F."/>
            <person name="Nordberg H.P."/>
            <person name="Cantor M.N."/>
            <person name="Hua S.X."/>
        </authorList>
    </citation>
    <scope>NUCLEOTIDE SEQUENCE [LARGE SCALE GENOMIC DNA]</scope>
    <source>
        <strain evidence="2 3">UH-Slu-Lm8-n1</strain>
    </source>
</reference>
<name>A0A0D0ATX2_9AGAM</name>
<dbReference type="HOGENOM" id="CLU_009123_13_1_1"/>
<dbReference type="Pfam" id="PF05699">
    <property type="entry name" value="Dimer_Tnp_hAT"/>
    <property type="match status" value="1"/>
</dbReference>
<accession>A0A0D0ATX2</accession>
<evidence type="ECO:0000313" key="3">
    <source>
        <dbReference type="Proteomes" id="UP000054485"/>
    </source>
</evidence>
<gene>
    <name evidence="2" type="ORF">CY34DRAFT_92171</name>
</gene>
<dbReference type="InParanoid" id="A0A0D0ATX2"/>
<reference evidence="3" key="2">
    <citation type="submission" date="2015-01" db="EMBL/GenBank/DDBJ databases">
        <title>Evolutionary Origins and Diversification of the Mycorrhizal Mutualists.</title>
        <authorList>
            <consortium name="DOE Joint Genome Institute"/>
            <consortium name="Mycorrhizal Genomics Consortium"/>
            <person name="Kohler A."/>
            <person name="Kuo A."/>
            <person name="Nagy L.G."/>
            <person name="Floudas D."/>
            <person name="Copeland A."/>
            <person name="Barry K.W."/>
            <person name="Cichocki N."/>
            <person name="Veneault-Fourrey C."/>
            <person name="LaButti K."/>
            <person name="Lindquist E.A."/>
            <person name="Lipzen A."/>
            <person name="Lundell T."/>
            <person name="Morin E."/>
            <person name="Murat C."/>
            <person name="Riley R."/>
            <person name="Ohm R."/>
            <person name="Sun H."/>
            <person name="Tunlid A."/>
            <person name="Henrissat B."/>
            <person name="Grigoriev I.V."/>
            <person name="Hibbett D.S."/>
            <person name="Martin F."/>
        </authorList>
    </citation>
    <scope>NUCLEOTIDE SEQUENCE [LARGE SCALE GENOMIC DNA]</scope>
    <source>
        <strain evidence="3">UH-Slu-Lm8-n1</strain>
    </source>
</reference>
<dbReference type="OrthoDB" id="1715602at2759"/>
<dbReference type="EMBL" id="KN835431">
    <property type="protein sequence ID" value="KIK37752.1"/>
    <property type="molecule type" value="Genomic_DNA"/>
</dbReference>
<dbReference type="GO" id="GO:0046983">
    <property type="term" value="F:protein dimerization activity"/>
    <property type="evidence" value="ECO:0007669"/>
    <property type="project" value="InterPro"/>
</dbReference>
<protein>
    <recommendedName>
        <fullName evidence="1">HAT C-terminal dimerisation domain-containing protein</fullName>
    </recommendedName>
</protein>
<evidence type="ECO:0000313" key="2">
    <source>
        <dbReference type="EMBL" id="KIK37752.1"/>
    </source>
</evidence>
<sequence>MNNIFDDMPALAPPKSTDLHDELKRYLTSNIENVPDALAWWHERCTTYPRLSRMALDYLTIPGEFFSIKLAYTTANNINSHIS</sequence>
<dbReference type="AlphaFoldDB" id="A0A0D0ATX2"/>
<dbReference type="InterPro" id="IPR008906">
    <property type="entry name" value="HATC_C_dom"/>
</dbReference>
<feature type="domain" description="HAT C-terminal dimerisation" evidence="1">
    <location>
        <begin position="22"/>
        <end position="62"/>
    </location>
</feature>
<keyword evidence="3" id="KW-1185">Reference proteome</keyword>
<dbReference type="SUPFAM" id="SSF53098">
    <property type="entry name" value="Ribonuclease H-like"/>
    <property type="match status" value="1"/>
</dbReference>
<organism evidence="2 3">
    <name type="scientific">Suillus luteus UH-Slu-Lm8-n1</name>
    <dbReference type="NCBI Taxonomy" id="930992"/>
    <lineage>
        <taxon>Eukaryota</taxon>
        <taxon>Fungi</taxon>
        <taxon>Dikarya</taxon>
        <taxon>Basidiomycota</taxon>
        <taxon>Agaricomycotina</taxon>
        <taxon>Agaricomycetes</taxon>
        <taxon>Agaricomycetidae</taxon>
        <taxon>Boletales</taxon>
        <taxon>Suillineae</taxon>
        <taxon>Suillaceae</taxon>
        <taxon>Suillus</taxon>
    </lineage>
</organism>
<proteinExistence type="predicted"/>